<keyword evidence="7" id="KW-0998">Cell outer membrane</keyword>
<dbReference type="PANTHER" id="PTHR30026:SF20">
    <property type="entry name" value="OUTER MEMBRANE PROTEIN TOLC"/>
    <property type="match status" value="1"/>
</dbReference>
<dbReference type="SUPFAM" id="SSF56954">
    <property type="entry name" value="Outer membrane efflux proteins (OEP)"/>
    <property type="match status" value="1"/>
</dbReference>
<evidence type="ECO:0000313" key="10">
    <source>
        <dbReference type="Proteomes" id="UP001597469"/>
    </source>
</evidence>
<evidence type="ECO:0000256" key="4">
    <source>
        <dbReference type="ARBA" id="ARBA00022452"/>
    </source>
</evidence>
<dbReference type="EMBL" id="JBHULN010000005">
    <property type="protein sequence ID" value="MFD2570939.1"/>
    <property type="molecule type" value="Genomic_DNA"/>
</dbReference>
<keyword evidence="3" id="KW-0813">Transport</keyword>
<evidence type="ECO:0000256" key="1">
    <source>
        <dbReference type="ARBA" id="ARBA00004442"/>
    </source>
</evidence>
<evidence type="ECO:0000256" key="5">
    <source>
        <dbReference type="ARBA" id="ARBA00022692"/>
    </source>
</evidence>
<sequence length="275" mass="30134">MNIYLSTVLVRNLYQIFLVAVIGLFCTVCSGQTVSGRKLMMFGQSSGAAADTVYLDIDQDIAVQLIPFDELVKIAATNSPFVKYQNEVANSLSSGYALSKAQVLQNAAGFANYSGGNQSIISSGSSLPTGTGSDAIGQIANGYRVGVEVRMSLYDLFGRKHQIRQAQSNYQAALAQKQTVELQLRRELITIYQDMITAQQLLKIRLTDEQASLVALRIAEVEAQKGKITADQLAESTSRYVQTKSASEEIKGNFLKNVHQFEAMVGMPIQRMKRN</sequence>
<reference evidence="10" key="1">
    <citation type="journal article" date="2019" name="Int. J. Syst. Evol. Microbiol.">
        <title>The Global Catalogue of Microorganisms (GCM) 10K type strain sequencing project: providing services to taxonomists for standard genome sequencing and annotation.</title>
        <authorList>
            <consortium name="The Broad Institute Genomics Platform"/>
            <consortium name="The Broad Institute Genome Sequencing Center for Infectious Disease"/>
            <person name="Wu L."/>
            <person name="Ma J."/>
        </authorList>
    </citation>
    <scope>NUCLEOTIDE SEQUENCE [LARGE SCALE GENOMIC DNA]</scope>
    <source>
        <strain evidence="10">KCTC 42805</strain>
    </source>
</reference>
<comment type="similarity">
    <text evidence="2">Belongs to the outer membrane factor (OMF) (TC 1.B.17) family.</text>
</comment>
<evidence type="ECO:0000313" key="9">
    <source>
        <dbReference type="EMBL" id="MFD2570939.1"/>
    </source>
</evidence>
<dbReference type="InterPro" id="IPR051906">
    <property type="entry name" value="TolC-like"/>
</dbReference>
<evidence type="ECO:0000256" key="6">
    <source>
        <dbReference type="ARBA" id="ARBA00023136"/>
    </source>
</evidence>
<name>A0ABW5M2R1_9BACT</name>
<comment type="subcellular location">
    <subcellularLocation>
        <location evidence="1">Cell outer membrane</location>
    </subcellularLocation>
</comment>
<dbReference type="PANTHER" id="PTHR30026">
    <property type="entry name" value="OUTER MEMBRANE PROTEIN TOLC"/>
    <property type="match status" value="1"/>
</dbReference>
<protein>
    <submittedName>
        <fullName evidence="9">TolC family protein</fullName>
    </submittedName>
</protein>
<feature type="transmembrane region" description="Helical" evidence="8">
    <location>
        <begin position="12"/>
        <end position="31"/>
    </location>
</feature>
<proteinExistence type="inferred from homology"/>
<evidence type="ECO:0000256" key="3">
    <source>
        <dbReference type="ARBA" id="ARBA00022448"/>
    </source>
</evidence>
<gene>
    <name evidence="9" type="ORF">ACFSUS_09865</name>
</gene>
<dbReference type="Proteomes" id="UP001597469">
    <property type="component" value="Unassembled WGS sequence"/>
</dbReference>
<keyword evidence="5 8" id="KW-0812">Transmembrane</keyword>
<dbReference type="Pfam" id="PF02321">
    <property type="entry name" value="OEP"/>
    <property type="match status" value="1"/>
</dbReference>
<dbReference type="Gene3D" id="1.20.1600.10">
    <property type="entry name" value="Outer membrane efflux proteins (OEP)"/>
    <property type="match status" value="1"/>
</dbReference>
<dbReference type="RefSeq" id="WP_381522055.1">
    <property type="nucleotide sequence ID" value="NZ_JBHULN010000005.1"/>
</dbReference>
<keyword evidence="8" id="KW-1133">Transmembrane helix</keyword>
<evidence type="ECO:0000256" key="8">
    <source>
        <dbReference type="SAM" id="Phobius"/>
    </source>
</evidence>
<keyword evidence="6 8" id="KW-0472">Membrane</keyword>
<comment type="caution">
    <text evidence="9">The sequence shown here is derived from an EMBL/GenBank/DDBJ whole genome shotgun (WGS) entry which is preliminary data.</text>
</comment>
<dbReference type="InterPro" id="IPR003423">
    <property type="entry name" value="OMP_efflux"/>
</dbReference>
<evidence type="ECO:0000256" key="2">
    <source>
        <dbReference type="ARBA" id="ARBA00007613"/>
    </source>
</evidence>
<keyword evidence="4" id="KW-1134">Transmembrane beta strand</keyword>
<accession>A0ABW5M2R1</accession>
<keyword evidence="10" id="KW-1185">Reference proteome</keyword>
<evidence type="ECO:0000256" key="7">
    <source>
        <dbReference type="ARBA" id="ARBA00023237"/>
    </source>
</evidence>
<organism evidence="9 10">
    <name type="scientific">Spirosoma soli</name>
    <dbReference type="NCBI Taxonomy" id="1770529"/>
    <lineage>
        <taxon>Bacteria</taxon>
        <taxon>Pseudomonadati</taxon>
        <taxon>Bacteroidota</taxon>
        <taxon>Cytophagia</taxon>
        <taxon>Cytophagales</taxon>
        <taxon>Cytophagaceae</taxon>
        <taxon>Spirosoma</taxon>
    </lineage>
</organism>